<comment type="similarity">
    <text evidence="2">Belongs to the iron-containing alcohol dehydrogenase family.</text>
</comment>
<gene>
    <name evidence="7" type="ORF">ATN00_00890</name>
</gene>
<evidence type="ECO:0000313" key="7">
    <source>
        <dbReference type="EMBL" id="ALR19080.1"/>
    </source>
</evidence>
<keyword evidence="4" id="KW-0520">NAD</keyword>
<dbReference type="Pfam" id="PF00465">
    <property type="entry name" value="Fe-ADH"/>
    <property type="match status" value="1"/>
</dbReference>
<dbReference type="PANTHER" id="PTHR11496:SF102">
    <property type="entry name" value="ALCOHOL DEHYDROGENASE 4"/>
    <property type="match status" value="1"/>
</dbReference>
<evidence type="ECO:0000256" key="2">
    <source>
        <dbReference type="ARBA" id="ARBA00007358"/>
    </source>
</evidence>
<accession>A0A0S3EUH0</accession>
<keyword evidence="8" id="KW-1185">Reference proteome</keyword>
<dbReference type="InterPro" id="IPR056798">
    <property type="entry name" value="ADH_Fe_C"/>
</dbReference>
<dbReference type="PANTHER" id="PTHR11496">
    <property type="entry name" value="ALCOHOL DEHYDROGENASE"/>
    <property type="match status" value="1"/>
</dbReference>
<dbReference type="PROSITE" id="PS00060">
    <property type="entry name" value="ADH_IRON_2"/>
    <property type="match status" value="1"/>
</dbReference>
<keyword evidence="3" id="KW-0560">Oxidoreductase</keyword>
<dbReference type="OrthoDB" id="9815791at2"/>
<reference evidence="7 8" key="1">
    <citation type="submission" date="2015-11" db="EMBL/GenBank/DDBJ databases">
        <title>A Two-component Flavoprotein Monooxygenase System MeaXY Responsible for para-Hydroxylation of 2-Methyl-6-ethylaniline and 2,6-Diethylaniline in Sphingobium baderi DE-13.</title>
        <authorList>
            <person name="Cheng M."/>
            <person name="Meng Q."/>
            <person name="Yang Y."/>
            <person name="Chu C."/>
            <person name="Yan X."/>
            <person name="He J."/>
            <person name="Li S."/>
        </authorList>
    </citation>
    <scope>NUCLEOTIDE SEQUENCE [LARGE SCALE GENOMIC DNA]</scope>
    <source>
        <strain evidence="7 8">DE-13</strain>
    </source>
</reference>
<evidence type="ECO:0000259" key="5">
    <source>
        <dbReference type="Pfam" id="PF00465"/>
    </source>
</evidence>
<dbReference type="Pfam" id="PF25137">
    <property type="entry name" value="ADH_Fe_C"/>
    <property type="match status" value="1"/>
</dbReference>
<dbReference type="GO" id="GO:0004022">
    <property type="term" value="F:alcohol dehydrogenase (NAD+) activity"/>
    <property type="evidence" value="ECO:0007669"/>
    <property type="project" value="TreeGrafter"/>
</dbReference>
<feature type="domain" description="Fe-containing alcohol dehydrogenase-like C-terminal" evidence="6">
    <location>
        <begin position="227"/>
        <end position="412"/>
    </location>
</feature>
<dbReference type="KEGG" id="sbd:ATN00_00890"/>
<dbReference type="InterPro" id="IPR001670">
    <property type="entry name" value="ADH_Fe/GldA"/>
</dbReference>
<dbReference type="STRING" id="1332080.ATN00_00890"/>
<feature type="domain" description="Alcohol dehydrogenase iron-type/glycerol dehydrogenase GldA" evidence="5">
    <location>
        <begin position="42"/>
        <end position="214"/>
    </location>
</feature>
<dbReference type="CDD" id="cd08192">
    <property type="entry name" value="MAR-like"/>
    <property type="match status" value="1"/>
</dbReference>
<dbReference type="RefSeq" id="WP_048575098.1">
    <property type="nucleotide sequence ID" value="NZ_CP013264.1"/>
</dbReference>
<dbReference type="SUPFAM" id="SSF56796">
    <property type="entry name" value="Dehydroquinate synthase-like"/>
    <property type="match status" value="1"/>
</dbReference>
<dbReference type="AlphaFoldDB" id="A0A0S3EUH0"/>
<protein>
    <submittedName>
        <fullName evidence="7">Uncharacterized protein</fullName>
    </submittedName>
</protein>
<dbReference type="InterPro" id="IPR039697">
    <property type="entry name" value="Alcohol_dehydrogenase_Fe"/>
</dbReference>
<dbReference type="InterPro" id="IPR018211">
    <property type="entry name" value="ADH_Fe_CS"/>
</dbReference>
<evidence type="ECO:0000256" key="4">
    <source>
        <dbReference type="ARBA" id="ARBA00023027"/>
    </source>
</evidence>
<dbReference type="Gene3D" id="1.20.1090.10">
    <property type="entry name" value="Dehydroquinate synthase-like - alpha domain"/>
    <property type="match status" value="1"/>
</dbReference>
<proteinExistence type="inferred from homology"/>
<dbReference type="GO" id="GO:0046872">
    <property type="term" value="F:metal ion binding"/>
    <property type="evidence" value="ECO:0007669"/>
    <property type="project" value="InterPro"/>
</dbReference>
<name>A0A0S3EUH0_9SPHN</name>
<comment type="cofactor">
    <cofactor evidence="1">
        <name>Fe cation</name>
        <dbReference type="ChEBI" id="CHEBI:24875"/>
    </cofactor>
</comment>
<dbReference type="EMBL" id="CP013264">
    <property type="protein sequence ID" value="ALR19080.1"/>
    <property type="molecule type" value="Genomic_DNA"/>
</dbReference>
<dbReference type="Gene3D" id="3.40.50.1970">
    <property type="match status" value="1"/>
</dbReference>
<evidence type="ECO:0000256" key="3">
    <source>
        <dbReference type="ARBA" id="ARBA00023002"/>
    </source>
</evidence>
<evidence type="ECO:0000259" key="6">
    <source>
        <dbReference type="Pfam" id="PF25137"/>
    </source>
</evidence>
<sequence>MAPGGSIRHVREPFGAGIVIPASAPYAGIDHGHVGLRKQPMVYYGARLADAVATEAATAGLRRILPVVTPSLRNHHAVRDVLDDVEFILAPAFSEIRPHTPIDTVVSLIAAIRRSSPDALLAIGGGSAIDAAKIASLAIAAGADDIGDLLALKSAADADGELAPAAIDPSLPIIAVPTTLSAAEHGVIAGATHAGTKHLFKSFELPPGTIVYDPWLAATTPPMLWLSTGIRALDHAIETFLSLDANPFTDALAARGMALLRSGLRMAHDRPDDACARHDGQMGSWLSGCSIGRVRYGASHGIAHQLGAVAGVPHGLTSCVLLPAVLDYNAPVSTAKQAVIADACGHAGGSASQAVRDLIRSLSLPTSMSELGVTRDALSRVAESALSNAFVRANPRPIRSPEDVMAILDAAF</sequence>
<dbReference type="Proteomes" id="UP000056968">
    <property type="component" value="Chromosome"/>
</dbReference>
<evidence type="ECO:0000256" key="1">
    <source>
        <dbReference type="ARBA" id="ARBA00001962"/>
    </source>
</evidence>
<evidence type="ECO:0000313" key="8">
    <source>
        <dbReference type="Proteomes" id="UP000056968"/>
    </source>
</evidence>
<organism evidence="7 8">
    <name type="scientific">Sphingobium baderi</name>
    <dbReference type="NCBI Taxonomy" id="1332080"/>
    <lineage>
        <taxon>Bacteria</taxon>
        <taxon>Pseudomonadati</taxon>
        <taxon>Pseudomonadota</taxon>
        <taxon>Alphaproteobacteria</taxon>
        <taxon>Sphingomonadales</taxon>
        <taxon>Sphingomonadaceae</taxon>
        <taxon>Sphingobium</taxon>
    </lineage>
</organism>